<proteinExistence type="predicted"/>
<evidence type="ECO:0000313" key="2">
    <source>
        <dbReference type="EMBL" id="CAK0799094.1"/>
    </source>
</evidence>
<evidence type="ECO:0000313" key="3">
    <source>
        <dbReference type="Proteomes" id="UP001189429"/>
    </source>
</evidence>
<dbReference type="EMBL" id="CAUYUJ010002080">
    <property type="protein sequence ID" value="CAK0799094.1"/>
    <property type="molecule type" value="Genomic_DNA"/>
</dbReference>
<evidence type="ECO:0000256" key="1">
    <source>
        <dbReference type="SAM" id="MobiDB-lite"/>
    </source>
</evidence>
<feature type="region of interest" description="Disordered" evidence="1">
    <location>
        <begin position="200"/>
        <end position="232"/>
    </location>
</feature>
<organism evidence="2 3">
    <name type="scientific">Prorocentrum cordatum</name>
    <dbReference type="NCBI Taxonomy" id="2364126"/>
    <lineage>
        <taxon>Eukaryota</taxon>
        <taxon>Sar</taxon>
        <taxon>Alveolata</taxon>
        <taxon>Dinophyceae</taxon>
        <taxon>Prorocentrales</taxon>
        <taxon>Prorocentraceae</taxon>
        <taxon>Prorocentrum</taxon>
    </lineage>
</organism>
<feature type="region of interest" description="Disordered" evidence="1">
    <location>
        <begin position="481"/>
        <end position="520"/>
    </location>
</feature>
<keyword evidence="3" id="KW-1185">Reference proteome</keyword>
<dbReference type="Proteomes" id="UP001189429">
    <property type="component" value="Unassembled WGS sequence"/>
</dbReference>
<name>A0ABN9Q0F2_9DINO</name>
<feature type="compositionally biased region" description="Basic and acidic residues" evidence="1">
    <location>
        <begin position="200"/>
        <end position="225"/>
    </location>
</feature>
<accession>A0ABN9Q0F2</accession>
<reference evidence="2" key="1">
    <citation type="submission" date="2023-10" db="EMBL/GenBank/DDBJ databases">
        <authorList>
            <person name="Chen Y."/>
            <person name="Shah S."/>
            <person name="Dougan E. K."/>
            <person name="Thang M."/>
            <person name="Chan C."/>
        </authorList>
    </citation>
    <scope>NUCLEOTIDE SEQUENCE [LARGE SCALE GENOMIC DNA]</scope>
</reference>
<protein>
    <submittedName>
        <fullName evidence="2">Uncharacterized protein</fullName>
    </submittedName>
</protein>
<comment type="caution">
    <text evidence="2">The sequence shown here is derived from an EMBL/GenBank/DDBJ whole genome shotgun (WGS) entry which is preliminary data.</text>
</comment>
<feature type="region of interest" description="Disordered" evidence="1">
    <location>
        <begin position="539"/>
        <end position="621"/>
    </location>
</feature>
<gene>
    <name evidence="2" type="ORF">PCOR1329_LOCUS7642</name>
</gene>
<sequence>MMDGGARGTILKEAALPGAIFTRSGIFWHGIEARRAAARRGRRDMKKFWTEGKHAALGAATSGLTGLVLRRAQHDKLDLLRRKFGRVLPDGSAVRVPVDDGSGGAHEVARATRATDGSDWDCFRQQQQIAAVFGDLEMEMAKVPESAWFPAPHEGFEGLWAHLATRPPRPLPEFKWGIPLPPARDMGGLFDQVPEAAKDTTIELRAGRRRQREEGGDAEQSECRGKTRGHKQNNRVVAHEEIDNLEKMGVEQLRTLVPVLTKMALNRALGSRQVEAAILTALIIGANTEPVVKAQGRAKAWIEKALKTKIAEITPNMAAETFSLVKVQATLKETEAGITINRLDMLQPLHAGLELLGATVKHGWRLAFVRIDTLEGNAIEMKLQLLKKPFTKLLALGAQRMRAGPSDPSLKYLRGPGAPRDFQDVDLGGGLSDEEAEAEPELDAVARAAVWSPQVARQAAGGCPRRPKSLVFASSGGSLVARSRSALERTPQRSATTPGRLGSPGSSPQDRPSGGHVAGVSPLTLSKLAEFQGGLFGAASSSARASPSAPAASAHGASAPPTSEEVEWAAVPEAGPGVAGAGAAGAVTPSSSPRPSLEAPRRAPLGAAHAEELHSDSTSSEEVEVQGAVSAAVPPQPPPEKVKLQLSPLVAESPQRCFEKYAQRLGERLSCATICRWDRLQAAANEQLAGGHVGKLECFWIHEPGAQPCPEAASGLVCFQFVQGHSSNFVRVLHLSAVGGGPPGSGREAAEGRLLSAAVREARGLIFGALPADSLRAVVLVGEDEEGRLYVDADVEAAYQGCGFRWFQLTQCIRRSRSAFRAAKIKPSLRFLVFSAHRGPTDPPRPSGGLQPLSALLLRSDEDATARAEAQAAASGESISSFTAW</sequence>
<feature type="compositionally biased region" description="Low complexity" evidence="1">
    <location>
        <begin position="539"/>
        <end position="576"/>
    </location>
</feature>